<proteinExistence type="predicted"/>
<dbReference type="Pfam" id="PF00563">
    <property type="entry name" value="EAL"/>
    <property type="match status" value="1"/>
</dbReference>
<dbReference type="Pfam" id="PF00990">
    <property type="entry name" value="GGDEF"/>
    <property type="match status" value="1"/>
</dbReference>
<sequence>MKNEKILVVEDERIIAIDLQRRLERFGYRVVGIAAAGNQAIDMVNQHSPDIILMDIMLVGDIDGIETATIIKNEYAIPVIFLTAYSDEKTLERAKVAEPSGYILKPFKDKELYTTIDISLYKYRVDKQLKRQQRWSTAILHSIGDGIIATSTDEKISLLNPIAEKITGWSEAEVIGKYIADIIELEDMSESGHTKMALPGAKASIQRNRPFTFKSCYLANRFGEKLQVEGSLSSITDKNGDFEGLVLAIRDMTTVKKLSEAVAYHTSHDKLTGLSNRDNFSLVLEKIIEKQKNSEEIYALAYIDIDRFKIINDTCGHSTADTMLEEISSIIKNFSDKADYSARLGGDQFGLIVKAKNKREVTKKIQILHEAFHKNKLDWEGKVFAFDTSIGVTLIREDSKNVSEVLAEADDACLLAKEEGGNRIKLYEQEESQFTQRRGEMEWVSKLSKALDENRFELYIQEIRPLSGGSADYSKGEILIRMRDEEGNIVMPADFIPAAERYNIMPQIDRWVIRQSIELHLKNIANGRLTDIKELSVNLSAQSMSDESIQEFIKKEFTRTGISPSTICFEITETAAITNMSSAHEFINDLKQTGCSFALDDFGSGFSSFNYLKNLPVDYLKIDGVFVKNMHEDDENRAMVEAINNMGQIMGKKTIAEFVCNARIIQMLEEIGVDFAQGYEIATPQPLYID</sequence>
<evidence type="ECO:0000259" key="5">
    <source>
        <dbReference type="PROSITE" id="PS50887"/>
    </source>
</evidence>
<dbReference type="InterPro" id="IPR035965">
    <property type="entry name" value="PAS-like_dom_sf"/>
</dbReference>
<dbReference type="InterPro" id="IPR029787">
    <property type="entry name" value="Nucleotide_cyclase"/>
</dbReference>
<dbReference type="GO" id="GO:0006355">
    <property type="term" value="P:regulation of DNA-templated transcription"/>
    <property type="evidence" value="ECO:0007669"/>
    <property type="project" value="InterPro"/>
</dbReference>
<dbReference type="CDD" id="cd00130">
    <property type="entry name" value="PAS"/>
    <property type="match status" value="1"/>
</dbReference>
<evidence type="ECO:0000256" key="1">
    <source>
        <dbReference type="PROSITE-ProRule" id="PRU00169"/>
    </source>
</evidence>
<dbReference type="PROSITE" id="PS50883">
    <property type="entry name" value="EAL"/>
    <property type="match status" value="1"/>
</dbReference>
<dbReference type="SUPFAM" id="SSF141868">
    <property type="entry name" value="EAL domain-like"/>
    <property type="match status" value="1"/>
</dbReference>
<dbReference type="GO" id="GO:0000160">
    <property type="term" value="P:phosphorelay signal transduction system"/>
    <property type="evidence" value="ECO:0007669"/>
    <property type="project" value="InterPro"/>
</dbReference>
<accession>A0AAJ1IHG1</accession>
<keyword evidence="1" id="KW-0597">Phosphoprotein</keyword>
<dbReference type="InterPro" id="IPR001789">
    <property type="entry name" value="Sig_transdc_resp-reg_receiver"/>
</dbReference>
<feature type="domain" description="Response regulatory" evidence="2">
    <location>
        <begin position="5"/>
        <end position="120"/>
    </location>
</feature>
<dbReference type="InterPro" id="IPR052155">
    <property type="entry name" value="Biofilm_reg_signaling"/>
</dbReference>
<name>A0AAJ1IHG1_9SPIO</name>
<evidence type="ECO:0000259" key="4">
    <source>
        <dbReference type="PROSITE" id="PS50883"/>
    </source>
</evidence>
<dbReference type="PROSITE" id="PS50887">
    <property type="entry name" value="GGDEF"/>
    <property type="match status" value="1"/>
</dbReference>
<dbReference type="Gene3D" id="3.20.20.450">
    <property type="entry name" value="EAL domain"/>
    <property type="match status" value="1"/>
</dbReference>
<dbReference type="InterPro" id="IPR000014">
    <property type="entry name" value="PAS"/>
</dbReference>
<dbReference type="Gene3D" id="3.30.450.20">
    <property type="entry name" value="PAS domain"/>
    <property type="match status" value="1"/>
</dbReference>
<dbReference type="SMART" id="SM00267">
    <property type="entry name" value="GGDEF"/>
    <property type="match status" value="1"/>
</dbReference>
<dbReference type="CDD" id="cd01948">
    <property type="entry name" value="EAL"/>
    <property type="match status" value="1"/>
</dbReference>
<organism evidence="6 7">
    <name type="scientific">Candidatus Thalassospirochaeta sargassi</name>
    <dbReference type="NCBI Taxonomy" id="3119039"/>
    <lineage>
        <taxon>Bacteria</taxon>
        <taxon>Pseudomonadati</taxon>
        <taxon>Spirochaetota</taxon>
        <taxon>Spirochaetia</taxon>
        <taxon>Spirochaetales</taxon>
        <taxon>Spirochaetaceae</taxon>
        <taxon>Candidatus Thalassospirochaeta</taxon>
    </lineage>
</organism>
<dbReference type="SUPFAM" id="SSF55073">
    <property type="entry name" value="Nucleotide cyclase"/>
    <property type="match status" value="1"/>
</dbReference>
<feature type="domain" description="PAS" evidence="3">
    <location>
        <begin position="132"/>
        <end position="190"/>
    </location>
</feature>
<dbReference type="Pfam" id="PF00072">
    <property type="entry name" value="Response_reg"/>
    <property type="match status" value="1"/>
</dbReference>
<dbReference type="SUPFAM" id="SSF55785">
    <property type="entry name" value="PYP-like sensor domain (PAS domain)"/>
    <property type="match status" value="1"/>
</dbReference>
<evidence type="ECO:0000313" key="6">
    <source>
        <dbReference type="EMBL" id="MDC7227310.1"/>
    </source>
</evidence>
<feature type="modified residue" description="4-aspartylphosphate" evidence="1">
    <location>
        <position position="55"/>
    </location>
</feature>
<reference evidence="6 7" key="1">
    <citation type="submission" date="2022-12" db="EMBL/GenBank/DDBJ databases">
        <title>Metagenome assembled genome from gulf of manar.</title>
        <authorList>
            <person name="Kohli P."/>
            <person name="Pk S."/>
            <person name="Venkata Ramana C."/>
            <person name="Sasikala C."/>
        </authorList>
    </citation>
    <scope>NUCLEOTIDE SEQUENCE [LARGE SCALE GENOMIC DNA]</scope>
    <source>
        <strain evidence="6">JB008</strain>
    </source>
</reference>
<evidence type="ECO:0000259" key="2">
    <source>
        <dbReference type="PROSITE" id="PS50110"/>
    </source>
</evidence>
<dbReference type="EMBL" id="JAQQAL010000024">
    <property type="protein sequence ID" value="MDC7227310.1"/>
    <property type="molecule type" value="Genomic_DNA"/>
</dbReference>
<dbReference type="SMART" id="SM00052">
    <property type="entry name" value="EAL"/>
    <property type="match status" value="1"/>
</dbReference>
<protein>
    <submittedName>
        <fullName evidence="6">EAL domain-containing protein</fullName>
    </submittedName>
</protein>
<dbReference type="InterPro" id="IPR013767">
    <property type="entry name" value="PAS_fold"/>
</dbReference>
<gene>
    <name evidence="6" type="ORF">PQJ61_11165</name>
</gene>
<dbReference type="Gene3D" id="3.40.50.2300">
    <property type="match status" value="1"/>
</dbReference>
<dbReference type="InterPro" id="IPR001633">
    <property type="entry name" value="EAL_dom"/>
</dbReference>
<dbReference type="SUPFAM" id="SSF52172">
    <property type="entry name" value="CheY-like"/>
    <property type="match status" value="1"/>
</dbReference>
<dbReference type="SMART" id="SM00448">
    <property type="entry name" value="REC"/>
    <property type="match status" value="1"/>
</dbReference>
<evidence type="ECO:0000313" key="7">
    <source>
        <dbReference type="Proteomes" id="UP001221217"/>
    </source>
</evidence>
<dbReference type="Pfam" id="PF00989">
    <property type="entry name" value="PAS"/>
    <property type="match status" value="1"/>
</dbReference>
<dbReference type="InterPro" id="IPR043128">
    <property type="entry name" value="Rev_trsase/Diguanyl_cyclase"/>
</dbReference>
<dbReference type="AlphaFoldDB" id="A0AAJ1IHG1"/>
<feature type="domain" description="GGDEF" evidence="5">
    <location>
        <begin position="296"/>
        <end position="429"/>
    </location>
</feature>
<dbReference type="NCBIfam" id="TIGR00229">
    <property type="entry name" value="sensory_box"/>
    <property type="match status" value="1"/>
</dbReference>
<dbReference type="PROSITE" id="PS50110">
    <property type="entry name" value="RESPONSE_REGULATORY"/>
    <property type="match status" value="1"/>
</dbReference>
<evidence type="ECO:0000259" key="3">
    <source>
        <dbReference type="PROSITE" id="PS50112"/>
    </source>
</evidence>
<dbReference type="PANTHER" id="PTHR44757">
    <property type="entry name" value="DIGUANYLATE CYCLASE DGCP"/>
    <property type="match status" value="1"/>
</dbReference>
<dbReference type="Proteomes" id="UP001221217">
    <property type="component" value="Unassembled WGS sequence"/>
</dbReference>
<dbReference type="CDD" id="cd01949">
    <property type="entry name" value="GGDEF"/>
    <property type="match status" value="1"/>
</dbReference>
<dbReference type="PANTHER" id="PTHR44757:SF4">
    <property type="entry name" value="DIGUANYLATE CYCLASE DGCE-RELATED"/>
    <property type="match status" value="1"/>
</dbReference>
<feature type="domain" description="EAL" evidence="4">
    <location>
        <begin position="440"/>
        <end position="690"/>
    </location>
</feature>
<dbReference type="InterPro" id="IPR000160">
    <property type="entry name" value="GGDEF_dom"/>
</dbReference>
<dbReference type="CDD" id="cd17534">
    <property type="entry name" value="REC_DC-like"/>
    <property type="match status" value="1"/>
</dbReference>
<dbReference type="PROSITE" id="PS50112">
    <property type="entry name" value="PAS"/>
    <property type="match status" value="1"/>
</dbReference>
<dbReference type="InterPro" id="IPR011006">
    <property type="entry name" value="CheY-like_superfamily"/>
</dbReference>
<dbReference type="SMART" id="SM00091">
    <property type="entry name" value="PAS"/>
    <property type="match status" value="1"/>
</dbReference>
<comment type="caution">
    <text evidence="6">The sequence shown here is derived from an EMBL/GenBank/DDBJ whole genome shotgun (WGS) entry which is preliminary data.</text>
</comment>
<dbReference type="InterPro" id="IPR035919">
    <property type="entry name" value="EAL_sf"/>
</dbReference>
<dbReference type="Gene3D" id="3.30.70.270">
    <property type="match status" value="1"/>
</dbReference>
<dbReference type="NCBIfam" id="TIGR00254">
    <property type="entry name" value="GGDEF"/>
    <property type="match status" value="1"/>
</dbReference>